<protein>
    <submittedName>
        <fullName evidence="6">FAD-binding oxidoreductase</fullName>
    </submittedName>
</protein>
<evidence type="ECO:0000256" key="1">
    <source>
        <dbReference type="ARBA" id="ARBA00001974"/>
    </source>
</evidence>
<dbReference type="Gene3D" id="3.30.43.10">
    <property type="entry name" value="Uridine Diphospho-n-acetylenolpyruvylglucosamine Reductase, domain 2"/>
    <property type="match status" value="1"/>
</dbReference>
<keyword evidence="2" id="KW-0285">Flavoprotein</keyword>
<dbReference type="Gene3D" id="3.30.70.2190">
    <property type="match status" value="1"/>
</dbReference>
<proteinExistence type="predicted"/>
<keyword evidence="7" id="KW-1185">Reference proteome</keyword>
<dbReference type="InterPro" id="IPR016169">
    <property type="entry name" value="FAD-bd_PCMH_sub2"/>
</dbReference>
<dbReference type="InterPro" id="IPR004113">
    <property type="entry name" value="FAD-bd_oxidored_4_C"/>
</dbReference>
<evidence type="ECO:0000256" key="2">
    <source>
        <dbReference type="ARBA" id="ARBA00022630"/>
    </source>
</evidence>
<dbReference type="EMBL" id="JALHAT010000012">
    <property type="protein sequence ID" value="MCJ1960890.1"/>
    <property type="molecule type" value="Genomic_DNA"/>
</dbReference>
<evidence type="ECO:0000256" key="3">
    <source>
        <dbReference type="ARBA" id="ARBA00022827"/>
    </source>
</evidence>
<dbReference type="PROSITE" id="PS51387">
    <property type="entry name" value="FAD_PCMH"/>
    <property type="match status" value="1"/>
</dbReference>
<dbReference type="Pfam" id="PF01565">
    <property type="entry name" value="FAD_binding_4"/>
    <property type="match status" value="1"/>
</dbReference>
<keyword evidence="3" id="KW-0274">FAD</keyword>
<organism evidence="6 7">
    <name type="scientific">Novosphingobium mangrovi</name>
    <name type="common">ex Hu et al. 2023</name>
    <dbReference type="NCBI Taxonomy" id="2930094"/>
    <lineage>
        <taxon>Bacteria</taxon>
        <taxon>Pseudomonadati</taxon>
        <taxon>Pseudomonadota</taxon>
        <taxon>Alphaproteobacteria</taxon>
        <taxon>Sphingomonadales</taxon>
        <taxon>Sphingomonadaceae</taxon>
        <taxon>Novosphingobium</taxon>
    </lineage>
</organism>
<evidence type="ECO:0000256" key="4">
    <source>
        <dbReference type="ARBA" id="ARBA00023002"/>
    </source>
</evidence>
<dbReference type="PANTHER" id="PTHR43716:SF1">
    <property type="entry name" value="D-2-HYDROXYGLUTARATE DEHYDROGENASE, MITOCHONDRIAL"/>
    <property type="match status" value="1"/>
</dbReference>
<sequence length="471" mass="49291">MTLSSDARIALEKIVGEANVLSAETDIDAYAEDGRGTRGASACVVRPASADEVRDVLEAAHAHGVTVIAQGARTGLVAAGLAASAEDQIVLSLERLKGEIEIDPVNRSARVGAGVLLSELNAAAEEHGLFFPIDLGADPSIGGMVAANTGGARLLRYGDVRQNLMGLELVTSEDSPRILSLGSELWKNNSALALQDLVAGSSGTLGVVTGATLALSPKPVNTVTALLALPHPEAALDVLARMESAFGTLLTAFEGISKPALTAAITHVSSLRDPFAGEIPGYCVLLELSGGAAIEAEWLEEKLAETLEPLFEDGTIADTRIDRGTALWAVRHAVPEGLRKSGKVVACDIAMKRGDVMRFRTDIAARLAKVAPQLELCDFGHIGDGGLHCNSVWPESAGAFDPAVADAARETIFAAVVEDYQGSFSAEHGVGPANADWYARFIPQDVRALSGQIQDLIAPRPMGRVRFGPTR</sequence>
<comment type="cofactor">
    <cofactor evidence="1">
        <name>FAD</name>
        <dbReference type="ChEBI" id="CHEBI:57692"/>
    </cofactor>
</comment>
<accession>A0ABT0ACH7</accession>
<dbReference type="InterPro" id="IPR016167">
    <property type="entry name" value="FAD-bd_PCMH_sub1"/>
</dbReference>
<dbReference type="InterPro" id="IPR016166">
    <property type="entry name" value="FAD-bd_PCMH"/>
</dbReference>
<dbReference type="InterPro" id="IPR051264">
    <property type="entry name" value="FAD-oxidored/transferase_4"/>
</dbReference>
<dbReference type="Gene3D" id="3.30.465.10">
    <property type="match status" value="1"/>
</dbReference>
<dbReference type="InterPro" id="IPR016164">
    <property type="entry name" value="FAD-linked_Oxase-like_C"/>
</dbReference>
<feature type="domain" description="FAD-binding PCMH-type" evidence="5">
    <location>
        <begin position="37"/>
        <end position="218"/>
    </location>
</feature>
<evidence type="ECO:0000313" key="7">
    <source>
        <dbReference type="Proteomes" id="UP001162802"/>
    </source>
</evidence>
<dbReference type="Proteomes" id="UP001162802">
    <property type="component" value="Unassembled WGS sequence"/>
</dbReference>
<dbReference type="RefSeq" id="WP_243799446.1">
    <property type="nucleotide sequence ID" value="NZ_JALHAT010000012.1"/>
</dbReference>
<dbReference type="Pfam" id="PF02913">
    <property type="entry name" value="FAD-oxidase_C"/>
    <property type="match status" value="1"/>
</dbReference>
<keyword evidence="4" id="KW-0560">Oxidoreductase</keyword>
<dbReference type="PANTHER" id="PTHR43716">
    <property type="entry name" value="D-2-HYDROXYGLUTARATE DEHYDROGENASE, MITOCHONDRIAL"/>
    <property type="match status" value="1"/>
</dbReference>
<evidence type="ECO:0000259" key="5">
    <source>
        <dbReference type="PROSITE" id="PS51387"/>
    </source>
</evidence>
<dbReference type="InterPro" id="IPR006094">
    <property type="entry name" value="Oxid_FAD_bind_N"/>
</dbReference>
<dbReference type="Gene3D" id="3.30.70.2740">
    <property type="match status" value="1"/>
</dbReference>
<gene>
    <name evidence="6" type="ORF">MTR65_09385</name>
</gene>
<reference evidence="6" key="1">
    <citation type="submission" date="2022-03" db="EMBL/GenBank/DDBJ databases">
        <title>Identification of a novel bacterium isolated from mangrove sediments.</title>
        <authorList>
            <person name="Pan X."/>
        </authorList>
    </citation>
    <scope>NUCLEOTIDE SEQUENCE</scope>
    <source>
        <strain evidence="6">B2637</strain>
    </source>
</reference>
<evidence type="ECO:0000313" key="6">
    <source>
        <dbReference type="EMBL" id="MCJ1960890.1"/>
    </source>
</evidence>
<name>A0ABT0ACH7_9SPHN</name>
<dbReference type="SUPFAM" id="SSF56176">
    <property type="entry name" value="FAD-binding/transporter-associated domain-like"/>
    <property type="match status" value="1"/>
</dbReference>
<comment type="caution">
    <text evidence="6">The sequence shown here is derived from an EMBL/GenBank/DDBJ whole genome shotgun (WGS) entry which is preliminary data.</text>
</comment>
<dbReference type="SUPFAM" id="SSF55103">
    <property type="entry name" value="FAD-linked oxidases, C-terminal domain"/>
    <property type="match status" value="1"/>
</dbReference>
<dbReference type="InterPro" id="IPR036318">
    <property type="entry name" value="FAD-bd_PCMH-like_sf"/>
</dbReference>